<organism evidence="3 4">
    <name type="scientific">Aureispira anguillae</name>
    <dbReference type="NCBI Taxonomy" id="2864201"/>
    <lineage>
        <taxon>Bacteria</taxon>
        <taxon>Pseudomonadati</taxon>
        <taxon>Bacteroidota</taxon>
        <taxon>Saprospiria</taxon>
        <taxon>Saprospirales</taxon>
        <taxon>Saprospiraceae</taxon>
        <taxon>Aureispira</taxon>
    </lineage>
</organism>
<sequence>MKSLIIIFLLIQVVAFSQGDYRAHLDADLAKKSDKKQQLIDLKKTEKDKIKRSIISNKLGLIYQKEGQLDSAYLLHQQALKLALADANHPEEIAISYNKIGIIHYYKGSYDSAAHFFDLSIPYYSTPTLKANSLNNLALMNKYKERPDLAIQNYLAALGIYKQEQLATQQIVVLNNIGALHYALKEDSLAILYHTQALDLALKTNNKEDEMTSKSNLANCYDLQKKYQQAISIYKEVLQYFEATHNNHLIVPSKNNLANCYSKLGNHQEALKNYLELLDFMGAERQFSNKEAILSNIGDCYIHLKKPQKALIYYQQALAFAQEYQIVLRYEPIYKGLAVVYKNLNNIDSSLYFKNKQLELRDSLDRVEKEKKMMELETKYQHRALTANLTKTQKKLADTTKAKSFFSKGFLIALCFILITIGLAAILYQRYLDKKELTEELRHNIASKNQEIEHLNHQQEKGKLPYPSIYSPLTKREKEVLQAVQEGLKDQEIADKLFLSVTTIRTHLRKAYSKIGVRNRAEATLFVTQYEL</sequence>
<evidence type="ECO:0000313" key="4">
    <source>
        <dbReference type="Proteomes" id="UP001060919"/>
    </source>
</evidence>
<name>A0A915YDS0_9BACT</name>
<dbReference type="PANTHER" id="PTHR10098">
    <property type="entry name" value="RAPSYN-RELATED"/>
    <property type="match status" value="1"/>
</dbReference>
<gene>
    <name evidence="3" type="ORF">AsAng_0019400</name>
</gene>
<dbReference type="EMBL" id="AP026867">
    <property type="protein sequence ID" value="BDS11228.1"/>
    <property type="molecule type" value="Genomic_DNA"/>
</dbReference>
<dbReference type="InterPro" id="IPR019734">
    <property type="entry name" value="TPR_rpt"/>
</dbReference>
<dbReference type="GO" id="GO:0006355">
    <property type="term" value="P:regulation of DNA-templated transcription"/>
    <property type="evidence" value="ECO:0007669"/>
    <property type="project" value="InterPro"/>
</dbReference>
<dbReference type="GO" id="GO:0003677">
    <property type="term" value="F:DNA binding"/>
    <property type="evidence" value="ECO:0007669"/>
    <property type="project" value="InterPro"/>
</dbReference>
<dbReference type="Gene3D" id="1.10.10.10">
    <property type="entry name" value="Winged helix-like DNA-binding domain superfamily/Winged helix DNA-binding domain"/>
    <property type="match status" value="1"/>
</dbReference>
<dbReference type="PROSITE" id="PS50043">
    <property type="entry name" value="HTH_LUXR_2"/>
    <property type="match status" value="1"/>
</dbReference>
<dbReference type="CDD" id="cd06170">
    <property type="entry name" value="LuxR_C_like"/>
    <property type="match status" value="1"/>
</dbReference>
<dbReference type="PRINTS" id="PR00038">
    <property type="entry name" value="HTHLUXR"/>
</dbReference>
<dbReference type="Proteomes" id="UP001060919">
    <property type="component" value="Chromosome"/>
</dbReference>
<dbReference type="InterPro" id="IPR011990">
    <property type="entry name" value="TPR-like_helical_dom_sf"/>
</dbReference>
<dbReference type="InterPro" id="IPR036388">
    <property type="entry name" value="WH-like_DNA-bd_sf"/>
</dbReference>
<dbReference type="Pfam" id="PF13424">
    <property type="entry name" value="TPR_12"/>
    <property type="match status" value="2"/>
</dbReference>
<keyword evidence="1" id="KW-0472">Membrane</keyword>
<dbReference type="SMART" id="SM00421">
    <property type="entry name" value="HTH_LUXR"/>
    <property type="match status" value="1"/>
</dbReference>
<dbReference type="RefSeq" id="WP_264792431.1">
    <property type="nucleotide sequence ID" value="NZ_AP026867.1"/>
</dbReference>
<protein>
    <submittedName>
        <fullName evidence="3">Tetratricopeptide repeat protein</fullName>
    </submittedName>
</protein>
<proteinExistence type="predicted"/>
<dbReference type="KEGG" id="aup:AsAng_0019400"/>
<dbReference type="Gene3D" id="1.25.40.10">
    <property type="entry name" value="Tetratricopeptide repeat domain"/>
    <property type="match status" value="3"/>
</dbReference>
<dbReference type="SMART" id="SM00028">
    <property type="entry name" value="TPR"/>
    <property type="match status" value="8"/>
</dbReference>
<keyword evidence="1" id="KW-1133">Transmembrane helix</keyword>
<dbReference type="InterPro" id="IPR016032">
    <property type="entry name" value="Sig_transdc_resp-reg_C-effctor"/>
</dbReference>
<keyword evidence="1" id="KW-0812">Transmembrane</keyword>
<feature type="domain" description="HTH luxR-type" evidence="2">
    <location>
        <begin position="466"/>
        <end position="531"/>
    </location>
</feature>
<reference evidence="3" key="1">
    <citation type="submission" date="2022-09" db="EMBL/GenBank/DDBJ databases">
        <title>Aureispira anguillicida sp. nov., isolated from Leptocephalus of Japanese eel Anguilla japonica.</title>
        <authorList>
            <person name="Yuasa K."/>
            <person name="Mekata T."/>
            <person name="Ikunari K."/>
        </authorList>
    </citation>
    <scope>NUCLEOTIDE SEQUENCE</scope>
    <source>
        <strain evidence="3">EL160426</strain>
    </source>
</reference>
<dbReference type="SUPFAM" id="SSF46894">
    <property type="entry name" value="C-terminal effector domain of the bipartite response regulators"/>
    <property type="match status" value="1"/>
</dbReference>
<dbReference type="AlphaFoldDB" id="A0A915YDS0"/>
<evidence type="ECO:0000313" key="3">
    <source>
        <dbReference type="EMBL" id="BDS11228.1"/>
    </source>
</evidence>
<accession>A0A915YDS0</accession>
<dbReference type="SUPFAM" id="SSF48452">
    <property type="entry name" value="TPR-like"/>
    <property type="match status" value="2"/>
</dbReference>
<feature type="transmembrane region" description="Helical" evidence="1">
    <location>
        <begin position="409"/>
        <end position="428"/>
    </location>
</feature>
<dbReference type="Pfam" id="PF13181">
    <property type="entry name" value="TPR_8"/>
    <property type="match status" value="1"/>
</dbReference>
<dbReference type="Pfam" id="PF00196">
    <property type="entry name" value="GerE"/>
    <property type="match status" value="1"/>
</dbReference>
<evidence type="ECO:0000256" key="1">
    <source>
        <dbReference type="SAM" id="Phobius"/>
    </source>
</evidence>
<dbReference type="InterPro" id="IPR000792">
    <property type="entry name" value="Tscrpt_reg_LuxR_C"/>
</dbReference>
<keyword evidence="4" id="KW-1185">Reference proteome</keyword>
<evidence type="ECO:0000259" key="2">
    <source>
        <dbReference type="PROSITE" id="PS50043"/>
    </source>
</evidence>